<comment type="caution">
    <text evidence="4">The sequence shown here is derived from an EMBL/GenBank/DDBJ whole genome shotgun (WGS) entry which is preliminary data.</text>
</comment>
<dbReference type="EMBL" id="SRYO01000006">
    <property type="protein sequence ID" value="TGY36140.1"/>
    <property type="molecule type" value="Genomic_DNA"/>
</dbReference>
<proteinExistence type="predicted"/>
<gene>
    <name evidence="4" type="ORF">E5344_10155</name>
</gene>
<feature type="region of interest" description="Disordered" evidence="1">
    <location>
        <begin position="730"/>
        <end position="792"/>
    </location>
</feature>
<keyword evidence="2" id="KW-0812">Transmembrane</keyword>
<feature type="domain" description="DUF5979" evidence="3">
    <location>
        <begin position="1844"/>
        <end position="1956"/>
    </location>
</feature>
<dbReference type="OrthoDB" id="3751233at2"/>
<evidence type="ECO:0000259" key="3">
    <source>
        <dbReference type="Pfam" id="PF19407"/>
    </source>
</evidence>
<evidence type="ECO:0000256" key="1">
    <source>
        <dbReference type="SAM" id="MobiDB-lite"/>
    </source>
</evidence>
<organism evidence="4 5">
    <name type="scientific">Microbacterium laevaniformans</name>
    <dbReference type="NCBI Taxonomy" id="36807"/>
    <lineage>
        <taxon>Bacteria</taxon>
        <taxon>Bacillati</taxon>
        <taxon>Actinomycetota</taxon>
        <taxon>Actinomycetes</taxon>
        <taxon>Micrococcales</taxon>
        <taxon>Microbacteriaceae</taxon>
        <taxon>Microbacterium</taxon>
    </lineage>
</organism>
<protein>
    <submittedName>
        <fullName evidence="4">LPXTG cell wall anchor domain-containing protein</fullName>
    </submittedName>
</protein>
<evidence type="ECO:0000313" key="4">
    <source>
        <dbReference type="EMBL" id="TGY36140.1"/>
    </source>
</evidence>
<keyword evidence="2" id="KW-1133">Transmembrane helix</keyword>
<sequence length="2441" mass="250446">MYALWSDPRAPSDVGSGLPTWGRWQGRSTLGVVGMRAARSSVVSAKRPFVAGLLVVLLALGGVVGGIAPAATAAGGPGDYLQIDKSVDKPTPLPGDTFTYTVKVTCSEQDCLGAQLTDAFPAALVGFDIESVRFAPDTTPYAVTWTGGASTPPAKVAAGTAVTVDIKETTDTPVGVGMSAGTTFSMLVSLRVPDNYPPGQSGDIVNTARVTATNANPVDSSATININVPENIAVGVTKTWSPNRLSYAPGAASAIALGVSNASNVNVDKLVIQEPKTAVDGASTLDASNPFTITDFTGLQNVSLPASCTSVQVDAYVFQGGTWTWKTGPPAATPTLPNGVTNAQVGGIRLTCVGTIAPGDTVALGLGLAQRSTQRDTGADLSTAEHRVDNVANGIAAVGTRTATKDATASYTVAPSMPTVQTAKNIAPGQITAGQKASSTLSATNGAVPVSELRVADLDFFSTDVAFGGFTAAPVWPAGASSAKVVYHLAAGGTQDVSFANGAVPAAPGGPVTGFELVFTGSLIQANATANAAFTIATTENATGAKPSVTLTNTVASTVTAPNGLTAKATDDATLTVIDPSVSVTIDKTVRPGAPVAPGDSVIASLRTVASATGDGARINDIVVEDAWNGAQDAFWNAFSFTSVAPTQVPANTTLTVQVRRHDGTWVTLATAPAQAQAFVFQMDAAATAAALAPLAAADVEGIRFTFHSDAGFADTTNVTPNLVFDARADRRTGGATTPGPDKPTTYTNTAVSSVTGKSDGGKTLIDDATDTAPGTIQTEQNPPGPGPDIQKRWTRDFLDAQSGQRADTTLRWNVSSGFAPVTITDPATDAGTPSSTAYDAFDLVSVAAIAPSSDPYSNGWYLKYDTVTAVELFFDGTWHTVAAPGGSWMTAGRGFVGYTLTAEESAKTTGVRLVLDETTADTAARQAARQTGPAFDPFAPAPGSGVGSGSVQREFDLTWQLRDVTRSSGTPITADSLLNTTTKGIVDNAVQISSHPLAGGADVTDGDHDTIQILNQPPGVKVTKSATPTSQIFTPVTGTPAQSYPTAQWTMTAHNDATAKASALRMTDPATCSQTALAGCQSDVSAAFADPFDTTKNYLTDSGTPTPFDRFDATKITIASSIPAQIDASGSTVWLLHYSGGTYTTTSHTIAQVNAFTAEQLSDVVGVSVTFRGVSAANTGTIDQSNVFTVTIDSRLRPTLRSSGDAQVLPAGKTVDVSNRVFAQSYDPVLAPTTKTGDVADAKVVLTGGVVNITPTKSVSAASIAEPAKSTPVTVTLGANQGSNPRSTLSPNVVVIEDFADATAFWNTFDLVGLGTVTLPAGADRVRVDVHTGGRWIQGTAAATAALPTGTDVTAVDGIRFTFTRADGALFSNTLPAANWSASAAFTVKVRDAYRDASGPVSFDHTVTNTQSSQSTRVDGNDSALKQASAQIALTQGTHQIAVNKLSNNGDRLVSVGSPVPFDLTFQNTGTGFLTVSELTDTLPVQLDYLTTPAPVFTKQADGLLSDKVTVGLSPDGRTVTFTWPSDGNRMKPGEVFKVRLFLELQPGLSQGDRATNTMTVKTAQQLTACRNTVAGGSTTSAFANDPTTCGTTDYVGVVAGSNLYTVKGVSGALPGAYQPGASDAICQQNLVVGDKGYFRSPCVANSEVGGTDDWVLHNVNAGTVPVAEMTVFDQLPTPGDTLLISGTGRGSTLRPELLAGSLKVAAPAGTTQTVEVTTSAGVCVNTWSTLTTAPVCEQNGEKWTVASDGTDWSKVTGIRVHLDFRTTPAKALTPGQAADVTFSTVNKPAAADRPDGASTSVPASDQFAWNQYGVKYELTTESTFRKIAPAVVGSHLRFGSIAVTKKITGPAAQYAPTSFLADVVCSAGGSPLDLGAASTVTLSAANDYTARIDGIPLSAEGTTCTVTEQGAVGAFGETSRSGSPTTIAVTEPAPQDGDAGDVPALQVATLTNDYQYSGLSVTKQVQTEATAGEFGPFTFSLTCTSAMGMPVTFDDQGSHKLTFTLEAGQTWTAPTDRIPARASCTVTETDSFFANHIVFTGTNVVDAGDGSATVTPGVDAAAVTVTNGYDAGRLTVGKVVTGAGADLYGTGSFDFSAVCTYQGQSLLDQRFSLRHGDTETFGVYPTGTVCDVKELTTGGATAATLDPADGQVTIVAPTDPVAIGDVKVTATNRFDLASFDVVKERQGNMLNPGAAGPFTVSAVCTYVVDGTVTDIAVPAGAERQLTAANDYRAAYTDLPVGATCEVTETVTGHAASTSITVDDADPVTGTSATIDLHGGDEPQLMTIANTFTAGQISVTKTVSGTAASAHTGDTFGVTLVCTWYGENLPIPGGAVRDLTVGTPVVYTDLPTDAACVLTETRTGEAKQVTMTVDGGHSANPVTVVITADRTIAIGVDNRFDKPFPATGGSSALVLGVSGFGIAGLIVGIVLLTRRRRREI</sequence>
<dbReference type="NCBIfam" id="TIGR01167">
    <property type="entry name" value="LPXTG_anchor"/>
    <property type="match status" value="1"/>
</dbReference>
<evidence type="ECO:0000313" key="5">
    <source>
        <dbReference type="Proteomes" id="UP000309893"/>
    </source>
</evidence>
<feature type="compositionally biased region" description="Polar residues" evidence="1">
    <location>
        <begin position="745"/>
        <end position="757"/>
    </location>
</feature>
<feature type="transmembrane region" description="Helical" evidence="2">
    <location>
        <begin position="49"/>
        <end position="71"/>
    </location>
</feature>
<dbReference type="InterPro" id="IPR047589">
    <property type="entry name" value="DUF11_rpt"/>
</dbReference>
<keyword evidence="2" id="KW-0472">Membrane</keyword>
<feature type="transmembrane region" description="Helical" evidence="2">
    <location>
        <begin position="2413"/>
        <end position="2433"/>
    </location>
</feature>
<feature type="domain" description="DUF5979" evidence="3">
    <location>
        <begin position="2298"/>
        <end position="2402"/>
    </location>
</feature>
<dbReference type="InterPro" id="IPR046022">
    <property type="entry name" value="DUF5979"/>
</dbReference>
<evidence type="ECO:0000256" key="2">
    <source>
        <dbReference type="SAM" id="Phobius"/>
    </source>
</evidence>
<reference evidence="4 5" key="1">
    <citation type="submission" date="2019-04" db="EMBL/GenBank/DDBJ databases">
        <title>Microbes associate with the intestines of laboratory mice.</title>
        <authorList>
            <person name="Navarre W."/>
            <person name="Wong E."/>
            <person name="Huang K."/>
            <person name="Tropini C."/>
            <person name="Ng K."/>
            <person name="Yu B."/>
        </authorList>
    </citation>
    <scope>NUCLEOTIDE SEQUENCE [LARGE SCALE GENOMIC DNA]</scope>
    <source>
        <strain evidence="4 5">NM46_B2-13</strain>
    </source>
</reference>
<dbReference type="Gene3D" id="2.60.40.1140">
    <property type="entry name" value="Collagen-binding surface protein Cna, B-type domain"/>
    <property type="match status" value="1"/>
</dbReference>
<feature type="domain" description="DUF5979" evidence="3">
    <location>
        <begin position="1961"/>
        <end position="2072"/>
    </location>
</feature>
<name>A0A4V3RJK4_9MICO</name>
<dbReference type="Proteomes" id="UP000309893">
    <property type="component" value="Unassembled WGS sequence"/>
</dbReference>
<dbReference type="Pfam" id="PF19407">
    <property type="entry name" value="DUF5979"/>
    <property type="match status" value="5"/>
</dbReference>
<dbReference type="NCBIfam" id="TIGR01451">
    <property type="entry name" value="B_ant_repeat"/>
    <property type="match status" value="1"/>
</dbReference>
<feature type="domain" description="DUF5979" evidence="3">
    <location>
        <begin position="2182"/>
        <end position="2294"/>
    </location>
</feature>
<feature type="compositionally biased region" description="Polar residues" evidence="1">
    <location>
        <begin position="773"/>
        <end position="782"/>
    </location>
</feature>
<accession>A0A4V3RJK4</accession>
<feature type="domain" description="DUF5979" evidence="3">
    <location>
        <begin position="2076"/>
        <end position="2177"/>
    </location>
</feature>